<evidence type="ECO:0000256" key="1">
    <source>
        <dbReference type="ARBA" id="ARBA00022679"/>
    </source>
</evidence>
<accession>A0A371P8P7</accession>
<evidence type="ECO:0000313" key="5">
    <source>
        <dbReference type="Proteomes" id="UP000265581"/>
    </source>
</evidence>
<dbReference type="AlphaFoldDB" id="A0A371P8P7"/>
<dbReference type="PROSITE" id="PS51186">
    <property type="entry name" value="GNAT"/>
    <property type="match status" value="1"/>
</dbReference>
<dbReference type="Gene3D" id="3.40.630.30">
    <property type="match status" value="1"/>
</dbReference>
<reference evidence="4 5" key="1">
    <citation type="submission" date="2018-08" db="EMBL/GenBank/DDBJ databases">
        <title>Aeromicrobium sp. M2KJ-4, whole genome shotgun sequence.</title>
        <authorList>
            <person name="Tuo L."/>
        </authorList>
    </citation>
    <scope>NUCLEOTIDE SEQUENCE [LARGE SCALE GENOMIC DNA]</scope>
    <source>
        <strain evidence="4 5">M2KJ-4</strain>
    </source>
</reference>
<gene>
    <name evidence="4" type="ORF">DX116_01265</name>
</gene>
<name>A0A371P8P7_9ACTN</name>
<comment type="caution">
    <text evidence="4">The sequence shown here is derived from an EMBL/GenBank/DDBJ whole genome shotgun (WGS) entry which is preliminary data.</text>
</comment>
<sequence length="145" mass="15905">MEPVVSIRTAHEADLDALTDVWERAARSSHGFMDADDFAELRPFMRDAYLPSMLVRLAETDGEAVAFVGSHGVHVELLYVDPAMHGRGLGTRLLAEVGPAGARSVEVYADNTVGVGFYRSQGFVEVLRRETDAAGRPYPMVVLQR</sequence>
<proteinExistence type="predicted"/>
<dbReference type="PANTHER" id="PTHR43800:SF1">
    <property type="entry name" value="PEPTIDYL-LYSINE N-ACETYLTRANSFERASE YJAB"/>
    <property type="match status" value="1"/>
</dbReference>
<evidence type="ECO:0000259" key="3">
    <source>
        <dbReference type="PROSITE" id="PS51186"/>
    </source>
</evidence>
<keyword evidence="1 4" id="KW-0808">Transferase</keyword>
<dbReference type="SUPFAM" id="SSF55729">
    <property type="entry name" value="Acyl-CoA N-acyltransferases (Nat)"/>
    <property type="match status" value="1"/>
</dbReference>
<dbReference type="RefSeq" id="WP_119702431.1">
    <property type="nucleotide sequence ID" value="NZ_JBHSOI010000001.1"/>
</dbReference>
<keyword evidence="2" id="KW-0012">Acyltransferase</keyword>
<dbReference type="OrthoDB" id="9788300at2"/>
<keyword evidence="5" id="KW-1185">Reference proteome</keyword>
<dbReference type="GO" id="GO:0016747">
    <property type="term" value="F:acyltransferase activity, transferring groups other than amino-acyl groups"/>
    <property type="evidence" value="ECO:0007669"/>
    <property type="project" value="InterPro"/>
</dbReference>
<organism evidence="4 5">
    <name type="scientific">Aeromicrobium endophyticum</name>
    <dbReference type="NCBI Taxonomy" id="2292704"/>
    <lineage>
        <taxon>Bacteria</taxon>
        <taxon>Bacillati</taxon>
        <taxon>Actinomycetota</taxon>
        <taxon>Actinomycetes</taxon>
        <taxon>Propionibacteriales</taxon>
        <taxon>Nocardioidaceae</taxon>
        <taxon>Aeromicrobium</taxon>
    </lineage>
</organism>
<protein>
    <submittedName>
        <fullName evidence="4">GNAT family N-acetyltransferase</fullName>
    </submittedName>
</protein>
<dbReference type="CDD" id="cd04301">
    <property type="entry name" value="NAT_SF"/>
    <property type="match status" value="1"/>
</dbReference>
<feature type="domain" description="N-acetyltransferase" evidence="3">
    <location>
        <begin position="5"/>
        <end position="145"/>
    </location>
</feature>
<dbReference type="InterPro" id="IPR000182">
    <property type="entry name" value="GNAT_dom"/>
</dbReference>
<dbReference type="Proteomes" id="UP000265581">
    <property type="component" value="Unassembled WGS sequence"/>
</dbReference>
<evidence type="ECO:0000256" key="2">
    <source>
        <dbReference type="ARBA" id="ARBA00023315"/>
    </source>
</evidence>
<dbReference type="PANTHER" id="PTHR43800">
    <property type="entry name" value="PEPTIDYL-LYSINE N-ACETYLTRANSFERASE YJAB"/>
    <property type="match status" value="1"/>
</dbReference>
<dbReference type="EMBL" id="QUBR01000001">
    <property type="protein sequence ID" value="REK72299.1"/>
    <property type="molecule type" value="Genomic_DNA"/>
</dbReference>
<dbReference type="Pfam" id="PF13508">
    <property type="entry name" value="Acetyltransf_7"/>
    <property type="match status" value="1"/>
</dbReference>
<evidence type="ECO:0000313" key="4">
    <source>
        <dbReference type="EMBL" id="REK72299.1"/>
    </source>
</evidence>
<dbReference type="InterPro" id="IPR016181">
    <property type="entry name" value="Acyl_CoA_acyltransferase"/>
</dbReference>